<dbReference type="InterPro" id="IPR005265">
    <property type="entry name" value="HemJ-like"/>
</dbReference>
<feature type="transmembrane region" description="Helical" evidence="1">
    <location>
        <begin position="6"/>
        <end position="31"/>
    </location>
</feature>
<proteinExistence type="predicted"/>
<reference evidence="2" key="1">
    <citation type="submission" date="2018-05" db="EMBL/GenBank/DDBJ databases">
        <authorList>
            <person name="Lanie J.A."/>
            <person name="Ng W.-L."/>
            <person name="Kazmierczak K.M."/>
            <person name="Andrzejewski T.M."/>
            <person name="Davidsen T.M."/>
            <person name="Wayne K.J."/>
            <person name="Tettelin H."/>
            <person name="Glass J.I."/>
            <person name="Rusch D."/>
            <person name="Podicherti R."/>
            <person name="Tsui H.-C.T."/>
            <person name="Winkler M.E."/>
        </authorList>
    </citation>
    <scope>NUCLEOTIDE SEQUENCE</scope>
</reference>
<dbReference type="Pfam" id="PF03653">
    <property type="entry name" value="UPF0093"/>
    <property type="match status" value="1"/>
</dbReference>
<protein>
    <recommendedName>
        <fullName evidence="3">Protoporphyrinogen IX oxidase</fullName>
    </recommendedName>
</protein>
<dbReference type="PIRSF" id="PIRSF004638">
    <property type="entry name" value="UCP004638"/>
    <property type="match status" value="1"/>
</dbReference>
<gene>
    <name evidence="2" type="ORF">METZ01_LOCUS25021</name>
</gene>
<keyword evidence="1" id="KW-1133">Transmembrane helix</keyword>
<evidence type="ECO:0000313" key="2">
    <source>
        <dbReference type="EMBL" id="SUZ72167.1"/>
    </source>
</evidence>
<feature type="transmembrane region" description="Helical" evidence="1">
    <location>
        <begin position="82"/>
        <end position="101"/>
    </location>
</feature>
<dbReference type="AlphaFoldDB" id="A0A381Q1X7"/>
<keyword evidence="1" id="KW-0472">Membrane</keyword>
<sequence length="137" mass="15504">MYIFSLTLHVVAVMLVIGTLFVQSLTVVFRLRLSDQSQIEGVQWVQRRVHQLIYHPILVIAISSGVYLAMIQERFTTPGNGWLHAKVTLLLILILFGFLNGRQISNENLRKPQALLVHIGIFLVSAVMIILAQVKPF</sequence>
<keyword evidence="1" id="KW-0812">Transmembrane</keyword>
<feature type="transmembrane region" description="Helical" evidence="1">
    <location>
        <begin position="52"/>
        <end position="70"/>
    </location>
</feature>
<evidence type="ECO:0000256" key="1">
    <source>
        <dbReference type="SAM" id="Phobius"/>
    </source>
</evidence>
<dbReference type="EMBL" id="UINC01001145">
    <property type="protein sequence ID" value="SUZ72167.1"/>
    <property type="molecule type" value="Genomic_DNA"/>
</dbReference>
<evidence type="ECO:0008006" key="3">
    <source>
        <dbReference type="Google" id="ProtNLM"/>
    </source>
</evidence>
<accession>A0A381Q1X7</accession>
<feature type="transmembrane region" description="Helical" evidence="1">
    <location>
        <begin position="113"/>
        <end position="134"/>
    </location>
</feature>
<organism evidence="2">
    <name type="scientific">marine metagenome</name>
    <dbReference type="NCBI Taxonomy" id="408172"/>
    <lineage>
        <taxon>unclassified sequences</taxon>
        <taxon>metagenomes</taxon>
        <taxon>ecological metagenomes</taxon>
    </lineage>
</organism>
<name>A0A381Q1X7_9ZZZZ</name>